<accession>A0A8S0RWX5</accession>
<evidence type="ECO:0000256" key="3">
    <source>
        <dbReference type="ARBA" id="ARBA00023015"/>
    </source>
</evidence>
<name>A0A8S0RWX5_OLEEU</name>
<evidence type="ECO:0000259" key="10">
    <source>
        <dbReference type="Pfam" id="PF20451"/>
    </source>
</evidence>
<dbReference type="Pfam" id="PF20451">
    <property type="entry name" value="Calmod_bind_M"/>
    <property type="match status" value="1"/>
</dbReference>
<organism evidence="12 13">
    <name type="scientific">Olea europaea subsp. europaea</name>
    <dbReference type="NCBI Taxonomy" id="158383"/>
    <lineage>
        <taxon>Eukaryota</taxon>
        <taxon>Viridiplantae</taxon>
        <taxon>Streptophyta</taxon>
        <taxon>Embryophyta</taxon>
        <taxon>Tracheophyta</taxon>
        <taxon>Spermatophyta</taxon>
        <taxon>Magnoliopsida</taxon>
        <taxon>eudicotyledons</taxon>
        <taxon>Gunneridae</taxon>
        <taxon>Pentapetalae</taxon>
        <taxon>asterids</taxon>
        <taxon>lamiids</taxon>
        <taxon>Lamiales</taxon>
        <taxon>Oleaceae</taxon>
        <taxon>Oleeae</taxon>
        <taxon>Olea</taxon>
    </lineage>
</organism>
<dbReference type="EMBL" id="CACTIH010003738">
    <property type="protein sequence ID" value="CAA2983640.1"/>
    <property type="molecule type" value="Genomic_DNA"/>
</dbReference>
<dbReference type="GO" id="GO:0005516">
    <property type="term" value="F:calmodulin binding"/>
    <property type="evidence" value="ECO:0007669"/>
    <property type="project" value="InterPro"/>
</dbReference>
<keyword evidence="6" id="KW-0804">Transcription</keyword>
<evidence type="ECO:0000259" key="11">
    <source>
        <dbReference type="Pfam" id="PF20452"/>
    </source>
</evidence>
<dbReference type="InterPro" id="IPR046829">
    <property type="entry name" value="Calmod_bind_C"/>
</dbReference>
<protein>
    <submittedName>
        <fullName evidence="12">Calmodulin-binding 60 A-like isoform X1</fullName>
    </submittedName>
</protein>
<evidence type="ECO:0000256" key="5">
    <source>
        <dbReference type="ARBA" id="ARBA00023159"/>
    </source>
</evidence>
<evidence type="ECO:0000256" key="2">
    <source>
        <dbReference type="ARBA" id="ARBA00007214"/>
    </source>
</evidence>
<keyword evidence="7" id="KW-0539">Nucleus</keyword>
<keyword evidence="5" id="KW-0010">Activator</keyword>
<evidence type="ECO:0000313" key="12">
    <source>
        <dbReference type="EMBL" id="CAA2983640.1"/>
    </source>
</evidence>
<feature type="region of interest" description="Disordered" evidence="8">
    <location>
        <begin position="1"/>
        <end position="22"/>
    </location>
</feature>
<evidence type="ECO:0000313" key="13">
    <source>
        <dbReference type="Proteomes" id="UP000594638"/>
    </source>
</evidence>
<proteinExistence type="inferred from homology"/>
<dbReference type="InterPro" id="IPR046831">
    <property type="entry name" value="Calmodulin_bind_N"/>
</dbReference>
<dbReference type="OrthoDB" id="899842at2759"/>
<dbReference type="Gramene" id="OE9A030517T2">
    <property type="protein sequence ID" value="OE9A030517C2"/>
    <property type="gene ID" value="OE9A030517"/>
</dbReference>
<keyword evidence="4" id="KW-0238">DNA-binding</keyword>
<dbReference type="PANTHER" id="PTHR31713:SF14">
    <property type="entry name" value="CALMODULIN-BINDING PROTEIN 60 A"/>
    <property type="match status" value="1"/>
</dbReference>
<evidence type="ECO:0000256" key="7">
    <source>
        <dbReference type="ARBA" id="ARBA00023242"/>
    </source>
</evidence>
<reference evidence="12 13" key="1">
    <citation type="submission" date="2019-12" db="EMBL/GenBank/DDBJ databases">
        <authorList>
            <person name="Alioto T."/>
            <person name="Alioto T."/>
            <person name="Gomez Garrido J."/>
        </authorList>
    </citation>
    <scope>NUCLEOTIDE SEQUENCE [LARGE SCALE GENOMIC DNA]</scope>
</reference>
<dbReference type="InterPro" id="IPR046830">
    <property type="entry name" value="Calmod_bind_M"/>
</dbReference>
<evidence type="ECO:0000256" key="8">
    <source>
        <dbReference type="SAM" id="MobiDB-lite"/>
    </source>
</evidence>
<evidence type="ECO:0000256" key="1">
    <source>
        <dbReference type="ARBA" id="ARBA00004123"/>
    </source>
</evidence>
<dbReference type="Pfam" id="PF20452">
    <property type="entry name" value="Calmod_bind_C"/>
    <property type="match status" value="1"/>
</dbReference>
<comment type="caution">
    <text evidence="12">The sequence shown here is derived from an EMBL/GenBank/DDBJ whole genome shotgun (WGS) entry which is preliminary data.</text>
</comment>
<dbReference type="PANTHER" id="PTHR31713">
    <property type="entry name" value="OS02G0177800 PROTEIN"/>
    <property type="match status" value="1"/>
</dbReference>
<evidence type="ECO:0000256" key="6">
    <source>
        <dbReference type="ARBA" id="ARBA00023163"/>
    </source>
</evidence>
<evidence type="ECO:0000259" key="9">
    <source>
        <dbReference type="Pfam" id="PF07887"/>
    </source>
</evidence>
<comment type="similarity">
    <text evidence="2">Belongs to the plant ACBP60 protein family.</text>
</comment>
<dbReference type="AlphaFoldDB" id="A0A8S0RWX5"/>
<feature type="domain" description="Calmodulin binding protein C-terminal" evidence="11">
    <location>
        <begin position="320"/>
        <end position="380"/>
    </location>
</feature>
<dbReference type="Pfam" id="PF07887">
    <property type="entry name" value="Calmodulin_bind"/>
    <property type="match status" value="1"/>
</dbReference>
<keyword evidence="3" id="KW-0805">Transcription regulation</keyword>
<dbReference type="InterPro" id="IPR012416">
    <property type="entry name" value="CBP60"/>
</dbReference>
<dbReference type="GO" id="GO:0003700">
    <property type="term" value="F:DNA-binding transcription factor activity"/>
    <property type="evidence" value="ECO:0007669"/>
    <property type="project" value="TreeGrafter"/>
</dbReference>
<gene>
    <name evidence="12" type="ORF">OLEA9_A030517</name>
</gene>
<comment type="subcellular location">
    <subcellularLocation>
        <location evidence="1">Nucleus</location>
    </subcellularLocation>
</comment>
<dbReference type="GO" id="GO:0043565">
    <property type="term" value="F:sequence-specific DNA binding"/>
    <property type="evidence" value="ECO:0007669"/>
    <property type="project" value="TreeGrafter"/>
</dbReference>
<keyword evidence="13" id="KW-1185">Reference proteome</keyword>
<feature type="domain" description="Calmodulin binding protein central" evidence="10">
    <location>
        <begin position="251"/>
        <end position="314"/>
    </location>
</feature>
<dbReference type="Proteomes" id="UP000594638">
    <property type="component" value="Unassembled WGS sequence"/>
</dbReference>
<dbReference type="GO" id="GO:0005634">
    <property type="term" value="C:nucleus"/>
    <property type="evidence" value="ECO:0007669"/>
    <property type="project" value="UniProtKB-SubCell"/>
</dbReference>
<sequence>MSINLQIEDANNGESEQDNSSDAEHLLVALRKMMKKEMEVMVIRTVQKVIGPIVEDLIRKVVKEEIQSAQEKFLTHQNRNSVDEATLSRPRSLELKFLDKLSDSILTGKEFKGKEGNLIRVSLVDIVTGDPFLSGPEASAKVEILILKAGPNDNAHNENLKDFNNSIIRENEKTKPHFPKPVYVYLEKGIGVLSNVKLGHDARWMKSCKCRLGARVVDKFDGSTVKEAWTESFMVLDSRCKLYEKHYPPSLSDPVWRLDNIGKDGARCKRLHEAMIFTVQEFLFLLSIDPQRLQEILGAGGKKWKATVDHAHTCPIDDRKIYSYNPSTEHKTGVVFNIVGKLKGVLRNNQFVPIESVYVAEKAEAQKLIVSAFENQIDITSFGDETSFLHQFPCISNDKNATNSSGLDGSDGRNSSIVENIDLYDPTQPVTAGREEERSTTISQGISPSINHSNISCPFGSLSSINVEDLHEWTLGPLDKAPSFSTSDLDFLLESFLDNEALSSPTLGDNENLPEIRKVESYSDQQSNAGSIRFVGAVITLRWLFRVRKRVASLGDNQVHKRQRHR</sequence>
<evidence type="ECO:0000256" key="4">
    <source>
        <dbReference type="ARBA" id="ARBA00023125"/>
    </source>
</evidence>
<feature type="domain" description="Calmodulin binding protein-like N-terminal" evidence="9">
    <location>
        <begin position="93"/>
        <end position="237"/>
    </location>
</feature>
<dbReference type="GO" id="GO:0080142">
    <property type="term" value="P:regulation of salicylic acid biosynthetic process"/>
    <property type="evidence" value="ECO:0007669"/>
    <property type="project" value="TreeGrafter"/>
</dbReference>